<accession>A0A9E8M1L8</accession>
<dbReference type="Proteomes" id="UP001164726">
    <property type="component" value="Chromosome"/>
</dbReference>
<dbReference type="KEGG" id="fhl:OE105_05275"/>
<dbReference type="EMBL" id="CP106877">
    <property type="protein sequence ID" value="WAA13521.1"/>
    <property type="molecule type" value="Genomic_DNA"/>
</dbReference>
<dbReference type="GO" id="GO:0016020">
    <property type="term" value="C:membrane"/>
    <property type="evidence" value="ECO:0007669"/>
    <property type="project" value="GOC"/>
</dbReference>
<organism evidence="2 3">
    <name type="scientific">Fervidibacillus halotolerans</name>
    <dbReference type="NCBI Taxonomy" id="2980027"/>
    <lineage>
        <taxon>Bacteria</taxon>
        <taxon>Bacillati</taxon>
        <taxon>Bacillota</taxon>
        <taxon>Bacilli</taxon>
        <taxon>Bacillales</taxon>
        <taxon>Bacillaceae</taxon>
        <taxon>Fervidibacillus</taxon>
    </lineage>
</organism>
<dbReference type="InterPro" id="IPR051158">
    <property type="entry name" value="Metallophosphoesterase_sf"/>
</dbReference>
<proteinExistence type="predicted"/>
<dbReference type="RefSeq" id="WP_275421694.1">
    <property type="nucleotide sequence ID" value="NZ_CP106877.1"/>
</dbReference>
<dbReference type="Gene3D" id="3.60.21.10">
    <property type="match status" value="1"/>
</dbReference>
<dbReference type="SUPFAM" id="SSF56300">
    <property type="entry name" value="Metallo-dependent phosphatases"/>
    <property type="match status" value="1"/>
</dbReference>
<dbReference type="GO" id="GO:0008758">
    <property type="term" value="F:UDP-2,3-diacylglucosamine hydrolase activity"/>
    <property type="evidence" value="ECO:0007669"/>
    <property type="project" value="TreeGrafter"/>
</dbReference>
<keyword evidence="3" id="KW-1185">Reference proteome</keyword>
<name>A0A9E8M1L8_9BACI</name>
<dbReference type="AlphaFoldDB" id="A0A9E8M1L8"/>
<sequence>MTITIIVSLSFFTLLLLYMFKEAYRNHINEITLHYEQFPETDCTLSIFFITDIHRRRISTNFIDQVVGKADLVIIGGDLTEKGVPLKRTKDNLNQLNRIGPIYFVWGNNDYEVHESEFRKLLIQNGVEILENRSVPIDCNGKKRVNLIGFGEVSFQLDSVWLALQNVDQDAFKIGVCHNPAILSKLPEDHSINLLLSGHTHGGQINFFGLSPYPKGRFVQTDRIDYLISNGYGTTMLPLRFWARAETHLIHIKGKTEHFS</sequence>
<dbReference type="InterPro" id="IPR004843">
    <property type="entry name" value="Calcineurin-like_PHP"/>
</dbReference>
<evidence type="ECO:0000313" key="3">
    <source>
        <dbReference type="Proteomes" id="UP001164726"/>
    </source>
</evidence>
<gene>
    <name evidence="2" type="ORF">OE105_05275</name>
</gene>
<dbReference type="PANTHER" id="PTHR31302">
    <property type="entry name" value="TRANSMEMBRANE PROTEIN WITH METALLOPHOSPHOESTERASE DOMAIN-RELATED"/>
    <property type="match status" value="1"/>
</dbReference>
<evidence type="ECO:0000313" key="2">
    <source>
        <dbReference type="EMBL" id="WAA13521.1"/>
    </source>
</evidence>
<evidence type="ECO:0000259" key="1">
    <source>
        <dbReference type="Pfam" id="PF00149"/>
    </source>
</evidence>
<dbReference type="GO" id="GO:0009245">
    <property type="term" value="P:lipid A biosynthetic process"/>
    <property type="evidence" value="ECO:0007669"/>
    <property type="project" value="TreeGrafter"/>
</dbReference>
<dbReference type="PANTHER" id="PTHR31302:SF32">
    <property type="entry name" value="PHOSPHOESTERASE"/>
    <property type="match status" value="1"/>
</dbReference>
<dbReference type="Pfam" id="PF00149">
    <property type="entry name" value="Metallophos"/>
    <property type="match status" value="1"/>
</dbReference>
<reference evidence="2" key="1">
    <citation type="submission" date="2022-09" db="EMBL/GenBank/DDBJ databases">
        <title>Complete Genomes of Fervidibacillus albus and Fervidibacillus halotolerans isolated from tidal flat sediments.</title>
        <authorList>
            <person name="Kwon K.K."/>
            <person name="Yang S.-H."/>
            <person name="Park M.J."/>
            <person name="Oh H.-M."/>
        </authorList>
    </citation>
    <scope>NUCLEOTIDE SEQUENCE</scope>
    <source>
        <strain evidence="2">MEBiC13594</strain>
    </source>
</reference>
<feature type="domain" description="Calcineurin-like phosphoesterase" evidence="1">
    <location>
        <begin position="46"/>
        <end position="202"/>
    </location>
</feature>
<protein>
    <submittedName>
        <fullName evidence="2">Metallophosphoesterase</fullName>
    </submittedName>
</protein>
<dbReference type="InterPro" id="IPR029052">
    <property type="entry name" value="Metallo-depent_PP-like"/>
</dbReference>